<proteinExistence type="predicted"/>
<accession>A0AAV0D017</accession>
<organism evidence="1 2">
    <name type="scientific">Cuscuta epithymum</name>
    <dbReference type="NCBI Taxonomy" id="186058"/>
    <lineage>
        <taxon>Eukaryota</taxon>
        <taxon>Viridiplantae</taxon>
        <taxon>Streptophyta</taxon>
        <taxon>Embryophyta</taxon>
        <taxon>Tracheophyta</taxon>
        <taxon>Spermatophyta</taxon>
        <taxon>Magnoliopsida</taxon>
        <taxon>eudicotyledons</taxon>
        <taxon>Gunneridae</taxon>
        <taxon>Pentapetalae</taxon>
        <taxon>asterids</taxon>
        <taxon>lamiids</taxon>
        <taxon>Solanales</taxon>
        <taxon>Convolvulaceae</taxon>
        <taxon>Cuscuteae</taxon>
        <taxon>Cuscuta</taxon>
        <taxon>Cuscuta subgen. Cuscuta</taxon>
    </lineage>
</organism>
<gene>
    <name evidence="1" type="ORF">CEPIT_LOCUS10954</name>
</gene>
<evidence type="ECO:0000313" key="2">
    <source>
        <dbReference type="Proteomes" id="UP001152523"/>
    </source>
</evidence>
<protein>
    <submittedName>
        <fullName evidence="1">Uncharacterized protein</fullName>
    </submittedName>
</protein>
<keyword evidence="2" id="KW-1185">Reference proteome</keyword>
<sequence length="148" mass="16466">MACIEGKKIKKCESTKSLSKVHVNERTKQLDLNTNGTFQKSGIIIDHPSSLSSERLPRTMQQYSLLSPTHLFQASCPQSYNYWMPSTNPYGAPILHPNIPLLPQMVQYQQFTEVSQVPNDSGGTSWKALLEGVIKNAAQTSDTHGHLP</sequence>
<evidence type="ECO:0000313" key="1">
    <source>
        <dbReference type="EMBL" id="CAH9089646.1"/>
    </source>
</evidence>
<dbReference type="EMBL" id="CAMAPF010000062">
    <property type="protein sequence ID" value="CAH9089646.1"/>
    <property type="molecule type" value="Genomic_DNA"/>
</dbReference>
<dbReference type="AlphaFoldDB" id="A0AAV0D017"/>
<dbReference type="Proteomes" id="UP001152523">
    <property type="component" value="Unassembled WGS sequence"/>
</dbReference>
<reference evidence="1" key="1">
    <citation type="submission" date="2022-07" db="EMBL/GenBank/DDBJ databases">
        <authorList>
            <person name="Macas J."/>
            <person name="Novak P."/>
            <person name="Neumann P."/>
        </authorList>
    </citation>
    <scope>NUCLEOTIDE SEQUENCE</scope>
</reference>
<name>A0AAV0D017_9ASTE</name>
<comment type="caution">
    <text evidence="1">The sequence shown here is derived from an EMBL/GenBank/DDBJ whole genome shotgun (WGS) entry which is preliminary data.</text>
</comment>